<gene>
    <name evidence="1" type="ORF">GCM10009863_55220</name>
</gene>
<name>A0ABP6D075_9ACTN</name>
<evidence type="ECO:0008006" key="3">
    <source>
        <dbReference type="Google" id="ProtNLM"/>
    </source>
</evidence>
<dbReference type="EMBL" id="BAAARJ010000021">
    <property type="protein sequence ID" value="GAA2632209.1"/>
    <property type="molecule type" value="Genomic_DNA"/>
</dbReference>
<dbReference type="Proteomes" id="UP001501447">
    <property type="component" value="Unassembled WGS sequence"/>
</dbReference>
<comment type="caution">
    <text evidence="1">The sequence shown here is derived from an EMBL/GenBank/DDBJ whole genome shotgun (WGS) entry which is preliminary data.</text>
</comment>
<sequence>MDLPGEIAAMRAGVGDPGALVGELRRTAVLVPTVGEDQLMSGVFGGVRWIFAFTDEGALGRFAVLRGGDPGRPWEYAAVLGARLLDAVVPAQEEPTGVAVDVADEDSSMLFPPVVGIVPDRVAVDAGEWGAA</sequence>
<keyword evidence="2" id="KW-1185">Reference proteome</keyword>
<dbReference type="RefSeq" id="WP_344569587.1">
    <property type="nucleotide sequence ID" value="NZ_BAAARJ010000021.1"/>
</dbReference>
<protein>
    <recommendedName>
        <fullName evidence="3">SseB protein N-terminal domain-containing protein</fullName>
    </recommendedName>
</protein>
<evidence type="ECO:0000313" key="1">
    <source>
        <dbReference type="EMBL" id="GAA2632209.1"/>
    </source>
</evidence>
<proteinExistence type="predicted"/>
<reference evidence="2" key="1">
    <citation type="journal article" date="2019" name="Int. J. Syst. Evol. Microbiol.">
        <title>The Global Catalogue of Microorganisms (GCM) 10K type strain sequencing project: providing services to taxonomists for standard genome sequencing and annotation.</title>
        <authorList>
            <consortium name="The Broad Institute Genomics Platform"/>
            <consortium name="The Broad Institute Genome Sequencing Center for Infectious Disease"/>
            <person name="Wu L."/>
            <person name="Ma J."/>
        </authorList>
    </citation>
    <scope>NUCLEOTIDE SEQUENCE [LARGE SCALE GENOMIC DNA]</scope>
    <source>
        <strain evidence="2">JCM 16373</strain>
    </source>
</reference>
<evidence type="ECO:0000313" key="2">
    <source>
        <dbReference type="Proteomes" id="UP001501447"/>
    </source>
</evidence>
<organism evidence="1 2">
    <name type="scientific">Streptomyces axinellae</name>
    <dbReference type="NCBI Taxonomy" id="552788"/>
    <lineage>
        <taxon>Bacteria</taxon>
        <taxon>Bacillati</taxon>
        <taxon>Actinomycetota</taxon>
        <taxon>Actinomycetes</taxon>
        <taxon>Kitasatosporales</taxon>
        <taxon>Streptomycetaceae</taxon>
        <taxon>Streptomyces</taxon>
    </lineage>
</organism>
<accession>A0ABP6D075</accession>